<dbReference type="PRINTS" id="PR00420">
    <property type="entry name" value="RNGMNOXGNASE"/>
</dbReference>
<name>A0A7W9KNP2_9PSEU</name>
<dbReference type="GO" id="GO:0071949">
    <property type="term" value="F:FAD binding"/>
    <property type="evidence" value="ECO:0007669"/>
    <property type="project" value="InterPro"/>
</dbReference>
<dbReference type="Proteomes" id="UP000585638">
    <property type="component" value="Unassembled WGS sequence"/>
</dbReference>
<evidence type="ECO:0000313" key="3">
    <source>
        <dbReference type="EMBL" id="MBB5895906.1"/>
    </source>
</evidence>
<dbReference type="InterPro" id="IPR002938">
    <property type="entry name" value="FAD-bd"/>
</dbReference>
<gene>
    <name evidence="3" type="ORF">BJ998_007102</name>
</gene>
<dbReference type="InterPro" id="IPR050631">
    <property type="entry name" value="PheA/TfdB_FAD_monoxygenase"/>
</dbReference>
<dbReference type="PANTHER" id="PTHR43476">
    <property type="entry name" value="3-(3-HYDROXY-PHENYL)PROPIONATE/3-HYDROXYCINNAMIC ACID HYDROXYLASE"/>
    <property type="match status" value="1"/>
</dbReference>
<dbReference type="AlphaFoldDB" id="A0A7W9KNP2"/>
<accession>A0A7W9KNP2</accession>
<dbReference type="EMBL" id="JACHIR010000001">
    <property type="protein sequence ID" value="MBB5895906.1"/>
    <property type="molecule type" value="Genomic_DNA"/>
</dbReference>
<sequence>MAPVVVVGAGPTGLTAAALLARHGVDCLVLERRTRPHPQPRAVHLDDEAYAILASVGVDLGAISRPGQGLRLLDAGMRVLAEFRRDAAAGRHGYPEANMFDQPDLERILRRKVTVLDGAEVTEIIQHGDHVRVNGERADYVLGCDGANSFVRNAIGARMRDLGFAQRWLVVDIDTDADLGQWEGVHQVCDTRRAATYMRVGKSRYRWEFRLRDGETAADYQDLSRLRPLIAPWARVEDLELRRVAEYTFRAQIADKWRHDRVFLLGDAAHLTPPFIGQGLGAGLRDAANLAWKLAAVRDGELPASVLDTYQAERLPHVRTMIRLAKLLGAAMTEGGEFGNLLRRVVMPRLHLVPGLKNRVLSSETPALRRSELVRRPRFRRSLAGSLCPGLMPDRMTVVTAETHPELADWLRHGHARAALIRPDGVVLEATPSGPPR</sequence>
<dbReference type="NCBIfam" id="NF004829">
    <property type="entry name" value="PRK06183.1-3"/>
    <property type="match status" value="1"/>
</dbReference>
<comment type="caution">
    <text evidence="3">The sequence shown here is derived from an EMBL/GenBank/DDBJ whole genome shotgun (WGS) entry which is preliminary data.</text>
</comment>
<feature type="domain" description="FAD-binding" evidence="2">
    <location>
        <begin position="2"/>
        <end position="323"/>
    </location>
</feature>
<dbReference type="PANTHER" id="PTHR43476:SF3">
    <property type="entry name" value="FAD-BINDING MONOOXYGENASE"/>
    <property type="match status" value="1"/>
</dbReference>
<evidence type="ECO:0000313" key="4">
    <source>
        <dbReference type="Proteomes" id="UP000585638"/>
    </source>
</evidence>
<protein>
    <submittedName>
        <fullName evidence="3">3-(3-hydroxy-phenyl)propionate hydroxylase</fullName>
        <ecNumber evidence="3">1.14.13.127</ecNumber>
    </submittedName>
</protein>
<dbReference type="GO" id="GO:0019622">
    <property type="term" value="P:3-(3-hydroxy)phenylpropionate catabolic process"/>
    <property type="evidence" value="ECO:0007669"/>
    <property type="project" value="TreeGrafter"/>
</dbReference>
<dbReference type="EC" id="1.14.13.127" evidence="3"/>
<keyword evidence="4" id="KW-1185">Reference proteome</keyword>
<proteinExistence type="predicted"/>
<dbReference type="Gene3D" id="3.30.70.2450">
    <property type="match status" value="1"/>
</dbReference>
<dbReference type="InterPro" id="IPR036188">
    <property type="entry name" value="FAD/NAD-bd_sf"/>
</dbReference>
<dbReference type="SUPFAM" id="SSF51905">
    <property type="entry name" value="FAD/NAD(P)-binding domain"/>
    <property type="match status" value="1"/>
</dbReference>
<dbReference type="Gene3D" id="3.50.50.60">
    <property type="entry name" value="FAD/NAD(P)-binding domain"/>
    <property type="match status" value="1"/>
</dbReference>
<dbReference type="Pfam" id="PF01494">
    <property type="entry name" value="FAD_binding_3"/>
    <property type="match status" value="1"/>
</dbReference>
<dbReference type="RefSeq" id="WP_184867637.1">
    <property type="nucleotide sequence ID" value="NZ_JACHIR010000001.1"/>
</dbReference>
<reference evidence="3 4" key="1">
    <citation type="submission" date="2020-08" db="EMBL/GenBank/DDBJ databases">
        <title>Sequencing the genomes of 1000 actinobacteria strains.</title>
        <authorList>
            <person name="Klenk H.-P."/>
        </authorList>
    </citation>
    <scope>NUCLEOTIDE SEQUENCE [LARGE SCALE GENOMIC DNA]</scope>
    <source>
        <strain evidence="3 4">DSM 43851</strain>
    </source>
</reference>
<keyword evidence="1 3" id="KW-0560">Oxidoreductase</keyword>
<evidence type="ECO:0000259" key="2">
    <source>
        <dbReference type="Pfam" id="PF01494"/>
    </source>
</evidence>
<dbReference type="GO" id="GO:0008688">
    <property type="term" value="F:3-(3-hydroxyphenyl)propionate hydroxylase activity"/>
    <property type="evidence" value="ECO:0007669"/>
    <property type="project" value="UniProtKB-EC"/>
</dbReference>
<evidence type="ECO:0000256" key="1">
    <source>
        <dbReference type="ARBA" id="ARBA00023002"/>
    </source>
</evidence>
<organism evidence="3 4">
    <name type="scientific">Kutzneria kofuensis</name>
    <dbReference type="NCBI Taxonomy" id="103725"/>
    <lineage>
        <taxon>Bacteria</taxon>
        <taxon>Bacillati</taxon>
        <taxon>Actinomycetota</taxon>
        <taxon>Actinomycetes</taxon>
        <taxon>Pseudonocardiales</taxon>
        <taxon>Pseudonocardiaceae</taxon>
        <taxon>Kutzneria</taxon>
    </lineage>
</organism>